<feature type="compositionally biased region" description="Polar residues" evidence="1">
    <location>
        <begin position="119"/>
        <end position="135"/>
    </location>
</feature>
<proteinExistence type="predicted"/>
<evidence type="ECO:0000256" key="1">
    <source>
        <dbReference type="SAM" id="MobiDB-lite"/>
    </source>
</evidence>
<feature type="region of interest" description="Disordered" evidence="1">
    <location>
        <begin position="119"/>
        <end position="140"/>
    </location>
</feature>
<dbReference type="KEGG" id="bpx:BUPH_03813"/>
<dbReference type="Proteomes" id="UP000010105">
    <property type="component" value="Chromosome 1"/>
</dbReference>
<accession>K0DRG7</accession>
<dbReference type="SUPFAM" id="SSF57997">
    <property type="entry name" value="Tropomyosin"/>
    <property type="match status" value="1"/>
</dbReference>
<dbReference type="HOGENOM" id="CLU_063830_0_0_4"/>
<sequence length="275" mass="30222">MAILSLALSGCGRSEIDTVKATAVPQDATHTYDTALSNRSSCKKDEWHSFKDETNRTVVEYRCELKSGAALLAAFRQQKIADTQRDFQGFYHGLDQTTEQASHNPEAAEKELADAQSKLAQLQSQTDTAKSNATASGDPGALRQAMVNQDDVAAAQRAVEQAQQHLDDAKTTLTGLPQERARFEQQEKDALAQIEKTYGGVTRASEVFQWHVRDNEVVPAWVGVELTKQDGSTVRQDRGWQQTLRDLLNHRGDDHVHAVLNVPDNIAAGQQPSAS</sequence>
<evidence type="ECO:0000313" key="2">
    <source>
        <dbReference type="EMBL" id="AFT87545.1"/>
    </source>
</evidence>
<dbReference type="eggNOG" id="ENOG5032P77">
    <property type="taxonomic scope" value="Bacteria"/>
</dbReference>
<dbReference type="PATRIC" id="fig|1229205.11.peg.3891"/>
<dbReference type="EMBL" id="CP003863">
    <property type="protein sequence ID" value="AFT87545.1"/>
    <property type="molecule type" value="Genomic_DNA"/>
</dbReference>
<name>K0DRG7_9BURK</name>
<reference evidence="2 3" key="1">
    <citation type="journal article" date="2012" name="J. Bacteriol.">
        <title>Complete Genome Sequence of Burkholderia phenoliruptrix BR3459a (CLA1), a Heat-Tolerant, Nitrogen-Fixing Symbiont of Mimosa flocculosa.</title>
        <authorList>
            <person name="de Oliveira Cunha C."/>
            <person name="Goda Zuleta L.F."/>
            <person name="Paula de Almeida L.G."/>
            <person name="Prioli Ciapina L."/>
            <person name="Lustrino Borges W."/>
            <person name="Pitard R.M."/>
            <person name="Baldani J.I."/>
            <person name="Straliotto R."/>
            <person name="de Faria S.M."/>
            <person name="Hungria M."/>
            <person name="Sousa Cavada B."/>
            <person name="Mercante F.M."/>
            <person name="Ribeiro de Vasconcelos A.T."/>
        </authorList>
    </citation>
    <scope>NUCLEOTIDE SEQUENCE [LARGE SCALE GENOMIC DNA]</scope>
    <source>
        <strain evidence="2 3">BR3459a</strain>
    </source>
</reference>
<gene>
    <name evidence="2" type="ORF">BUPH_03813</name>
</gene>
<protein>
    <submittedName>
        <fullName evidence="2">Uncharacterized protein</fullName>
    </submittedName>
</protein>
<organism evidence="2 3">
    <name type="scientific">Paraburkholderia phenoliruptrix BR3459a</name>
    <dbReference type="NCBI Taxonomy" id="1229205"/>
    <lineage>
        <taxon>Bacteria</taxon>
        <taxon>Pseudomonadati</taxon>
        <taxon>Pseudomonadota</taxon>
        <taxon>Betaproteobacteria</taxon>
        <taxon>Burkholderiales</taxon>
        <taxon>Burkholderiaceae</taxon>
        <taxon>Paraburkholderia</taxon>
    </lineage>
</organism>
<dbReference type="Gene3D" id="1.10.287.2610">
    <property type="match status" value="1"/>
</dbReference>
<dbReference type="AlphaFoldDB" id="K0DRG7"/>
<evidence type="ECO:0000313" key="3">
    <source>
        <dbReference type="Proteomes" id="UP000010105"/>
    </source>
</evidence>